<organism evidence="2 3">
    <name type="scientific">Kwoniella heveanensis BCC8398</name>
    <dbReference type="NCBI Taxonomy" id="1296120"/>
    <lineage>
        <taxon>Eukaryota</taxon>
        <taxon>Fungi</taxon>
        <taxon>Dikarya</taxon>
        <taxon>Basidiomycota</taxon>
        <taxon>Agaricomycotina</taxon>
        <taxon>Tremellomycetes</taxon>
        <taxon>Tremellales</taxon>
        <taxon>Cryptococcaceae</taxon>
        <taxon>Kwoniella</taxon>
    </lineage>
</organism>
<feature type="compositionally biased region" description="Polar residues" evidence="1">
    <location>
        <begin position="223"/>
        <end position="236"/>
    </location>
</feature>
<evidence type="ECO:0000256" key="1">
    <source>
        <dbReference type="SAM" id="MobiDB-lite"/>
    </source>
</evidence>
<sequence length="269" mass="27900">MPHSTSTADNSQPDTQESADSRAVGSVMSRIAALRAGSTNSQGDPVDRATGTTFVSLSSVSASGQSGTDATAGPDQTTNGGADQGTTGDHSHPSHLFSYSLNQLHIVPTSDMSNPANNSAISEQYSRTPPMVYSAPSRTAGTASRDPQSHGTASFADEKEDECPWSASLGGSIRQGTSAQSQPRDSRVGSSGAATSQERSAVEMDNFAVTSSAGGQTQTEYIPFSRTGQQPPTQGRITLGDHTLDLNDPRLAGSTIGRYRLESTGDGRQ</sequence>
<feature type="region of interest" description="Disordered" evidence="1">
    <location>
        <begin position="57"/>
        <end position="205"/>
    </location>
</feature>
<dbReference type="AlphaFoldDB" id="A0A1B9GHN7"/>
<feature type="compositionally biased region" description="Polar residues" evidence="1">
    <location>
        <begin position="174"/>
        <end position="199"/>
    </location>
</feature>
<reference evidence="3" key="2">
    <citation type="submission" date="2013-12" db="EMBL/GenBank/DDBJ databases">
        <title>Evolution of pathogenesis and genome organization in the Tremellales.</title>
        <authorList>
            <person name="Cuomo C."/>
            <person name="Litvintseva A."/>
            <person name="Heitman J."/>
            <person name="Chen Y."/>
            <person name="Sun S."/>
            <person name="Springer D."/>
            <person name="Dromer F."/>
            <person name="Young S."/>
            <person name="Zeng Q."/>
            <person name="Chapman S."/>
            <person name="Gujja S."/>
            <person name="Saif S."/>
            <person name="Birren B."/>
        </authorList>
    </citation>
    <scope>NUCLEOTIDE SEQUENCE [LARGE SCALE GENOMIC DNA]</scope>
    <source>
        <strain evidence="3">BCC8398</strain>
    </source>
</reference>
<name>A0A1B9GHN7_9TREE</name>
<evidence type="ECO:0000313" key="2">
    <source>
        <dbReference type="EMBL" id="OCF30572.1"/>
    </source>
</evidence>
<reference evidence="2 3" key="1">
    <citation type="submission" date="2013-07" db="EMBL/GenBank/DDBJ databases">
        <title>The Genome Sequence of Cryptococcus heveanensis BCC8398.</title>
        <authorList>
            <consortium name="The Broad Institute Genome Sequencing Platform"/>
            <person name="Cuomo C."/>
            <person name="Litvintseva A."/>
            <person name="Chen Y."/>
            <person name="Heitman J."/>
            <person name="Sun S."/>
            <person name="Springer D."/>
            <person name="Dromer F."/>
            <person name="Young S.K."/>
            <person name="Zeng Q."/>
            <person name="Gargeya S."/>
            <person name="Fitzgerald M."/>
            <person name="Abouelleil A."/>
            <person name="Alvarado L."/>
            <person name="Berlin A.M."/>
            <person name="Chapman S.B."/>
            <person name="Dewar J."/>
            <person name="Goldberg J."/>
            <person name="Griggs A."/>
            <person name="Gujja S."/>
            <person name="Hansen M."/>
            <person name="Howarth C."/>
            <person name="Imamovic A."/>
            <person name="Larimer J."/>
            <person name="McCowan C."/>
            <person name="Murphy C."/>
            <person name="Pearson M."/>
            <person name="Priest M."/>
            <person name="Roberts A."/>
            <person name="Saif S."/>
            <person name="Shea T."/>
            <person name="Sykes S."/>
            <person name="Wortman J."/>
            <person name="Nusbaum C."/>
            <person name="Birren B."/>
        </authorList>
    </citation>
    <scope>NUCLEOTIDE SEQUENCE [LARGE SCALE GENOMIC DNA]</scope>
    <source>
        <strain evidence="2 3">BCC8398</strain>
    </source>
</reference>
<feature type="compositionally biased region" description="Polar residues" evidence="1">
    <location>
        <begin position="136"/>
        <end position="152"/>
    </location>
</feature>
<feature type="compositionally biased region" description="Basic and acidic residues" evidence="1">
    <location>
        <begin position="259"/>
        <end position="269"/>
    </location>
</feature>
<dbReference type="EMBL" id="KV700146">
    <property type="protein sequence ID" value="OCF30572.1"/>
    <property type="molecule type" value="Genomic_DNA"/>
</dbReference>
<accession>A0A1B9GHN7</accession>
<evidence type="ECO:0000313" key="3">
    <source>
        <dbReference type="Proteomes" id="UP000092666"/>
    </source>
</evidence>
<feature type="compositionally biased region" description="Polar residues" evidence="1">
    <location>
        <begin position="110"/>
        <end position="127"/>
    </location>
</feature>
<proteinExistence type="predicted"/>
<feature type="region of interest" description="Disordered" evidence="1">
    <location>
        <begin position="1"/>
        <end position="27"/>
    </location>
</feature>
<protein>
    <submittedName>
        <fullName evidence="2">Uncharacterized protein</fullName>
    </submittedName>
</protein>
<dbReference type="Proteomes" id="UP000092666">
    <property type="component" value="Unassembled WGS sequence"/>
</dbReference>
<keyword evidence="3" id="KW-1185">Reference proteome</keyword>
<feature type="compositionally biased region" description="Polar residues" evidence="1">
    <location>
        <begin position="74"/>
        <end position="88"/>
    </location>
</feature>
<feature type="compositionally biased region" description="Polar residues" evidence="1">
    <location>
        <begin position="1"/>
        <end position="18"/>
    </location>
</feature>
<gene>
    <name evidence="2" type="ORF">I316_07773</name>
</gene>
<feature type="region of interest" description="Disordered" evidence="1">
    <location>
        <begin position="223"/>
        <end position="269"/>
    </location>
</feature>
<feature type="compositionally biased region" description="Low complexity" evidence="1">
    <location>
        <begin position="57"/>
        <end position="67"/>
    </location>
</feature>